<comment type="caution">
    <text evidence="2">The sequence shown here is derived from an EMBL/GenBank/DDBJ whole genome shotgun (WGS) entry which is preliminary data.</text>
</comment>
<dbReference type="EMBL" id="NBWU01000007">
    <property type="protein sequence ID" value="PCE62931.1"/>
    <property type="molecule type" value="Genomic_DNA"/>
</dbReference>
<keyword evidence="3" id="KW-1185">Reference proteome</keyword>
<name>A0A2A4G3C4_9FLAO</name>
<evidence type="ECO:0000313" key="3">
    <source>
        <dbReference type="Proteomes" id="UP000219559"/>
    </source>
</evidence>
<dbReference type="CDD" id="cd00038">
    <property type="entry name" value="CAP_ED"/>
    <property type="match status" value="1"/>
</dbReference>
<dbReference type="InterPro" id="IPR000595">
    <property type="entry name" value="cNMP-bd_dom"/>
</dbReference>
<sequence length="177" mass="19949">MDSDLHRTLSQLGRELSVKTLQTLIDVGDTVNRLYLIKEGGLVLNHVHPKTGEERAINFFIPGFHPIATAAEPYYLGTPSIYTLKAFTPTQLVELTKPDFDAFVNSSPWAAQMQDIGVRALLEKNTLRAMLISLSSLEMLQYLQEHYPAILQQVPSKYIADFLGISPQWLSKLKHQL</sequence>
<protein>
    <recommendedName>
        <fullName evidence="1">Cyclic nucleotide-binding domain-containing protein</fullName>
    </recommendedName>
</protein>
<dbReference type="SUPFAM" id="SSF51206">
    <property type="entry name" value="cAMP-binding domain-like"/>
    <property type="match status" value="1"/>
</dbReference>
<feature type="domain" description="Cyclic nucleotide-binding" evidence="1">
    <location>
        <begin position="17"/>
        <end position="106"/>
    </location>
</feature>
<gene>
    <name evidence="2" type="ORF">B7P33_16785</name>
</gene>
<dbReference type="AlphaFoldDB" id="A0A2A4G3C4"/>
<dbReference type="Pfam" id="PF00027">
    <property type="entry name" value="cNMP_binding"/>
    <property type="match status" value="1"/>
</dbReference>
<dbReference type="OrthoDB" id="944427at2"/>
<dbReference type="InterPro" id="IPR014710">
    <property type="entry name" value="RmlC-like_jellyroll"/>
</dbReference>
<proteinExistence type="predicted"/>
<dbReference type="Proteomes" id="UP000219559">
    <property type="component" value="Unassembled WGS sequence"/>
</dbReference>
<dbReference type="InterPro" id="IPR018490">
    <property type="entry name" value="cNMP-bd_dom_sf"/>
</dbReference>
<accession>A0A2A4G3C4</accession>
<evidence type="ECO:0000259" key="1">
    <source>
        <dbReference type="Pfam" id="PF00027"/>
    </source>
</evidence>
<dbReference type="RefSeq" id="WP_097441042.1">
    <property type="nucleotide sequence ID" value="NZ_KZ300477.1"/>
</dbReference>
<evidence type="ECO:0000313" key="2">
    <source>
        <dbReference type="EMBL" id="PCE62931.1"/>
    </source>
</evidence>
<dbReference type="Gene3D" id="2.60.120.10">
    <property type="entry name" value="Jelly Rolls"/>
    <property type="match status" value="1"/>
</dbReference>
<reference evidence="2 3" key="1">
    <citation type="submission" date="2017-04" db="EMBL/GenBank/DDBJ databases">
        <title>A new member of the family Flavobacteriaceae isolated from ascidians.</title>
        <authorList>
            <person name="Chen L."/>
        </authorList>
    </citation>
    <scope>NUCLEOTIDE SEQUENCE [LARGE SCALE GENOMIC DNA]</scope>
    <source>
        <strain evidence="2 3">HQA918</strain>
    </source>
</reference>
<organism evidence="2 3">
    <name type="scientific">Sediminicola luteus</name>
    <dbReference type="NCBI Taxonomy" id="319238"/>
    <lineage>
        <taxon>Bacteria</taxon>
        <taxon>Pseudomonadati</taxon>
        <taxon>Bacteroidota</taxon>
        <taxon>Flavobacteriia</taxon>
        <taxon>Flavobacteriales</taxon>
        <taxon>Flavobacteriaceae</taxon>
        <taxon>Sediminicola</taxon>
    </lineage>
</organism>